<evidence type="ECO:0000256" key="9">
    <source>
        <dbReference type="ARBA" id="ARBA00023136"/>
    </source>
</evidence>
<dbReference type="PANTHER" id="PTHR12428">
    <property type="entry name" value="OXA1"/>
    <property type="match status" value="1"/>
</dbReference>
<evidence type="ECO:0000256" key="3">
    <source>
        <dbReference type="ARBA" id="ARBA00015325"/>
    </source>
</evidence>
<accession>A0A558DFW1</accession>
<feature type="transmembrane region" description="Helical" evidence="13">
    <location>
        <begin position="373"/>
        <end position="392"/>
    </location>
</feature>
<dbReference type="Pfam" id="PF14849">
    <property type="entry name" value="YidC_periplas"/>
    <property type="match status" value="1"/>
</dbReference>
<evidence type="ECO:0000256" key="4">
    <source>
        <dbReference type="ARBA" id="ARBA00022448"/>
    </source>
</evidence>
<dbReference type="NCBIfam" id="NF002352">
    <property type="entry name" value="PRK01318.1-3"/>
    <property type="match status" value="1"/>
</dbReference>
<keyword evidence="4 13" id="KW-0813">Transport</keyword>
<evidence type="ECO:0000256" key="13">
    <source>
        <dbReference type="HAMAP-Rule" id="MF_01810"/>
    </source>
</evidence>
<dbReference type="InterPro" id="IPR028053">
    <property type="entry name" value="Membr_insert_YidC_N"/>
</dbReference>
<dbReference type="HAMAP" id="MF_01810">
    <property type="entry name" value="YidC_type1"/>
    <property type="match status" value="1"/>
</dbReference>
<keyword evidence="8 13" id="KW-1133">Transmembrane helix</keyword>
<dbReference type="AlphaFoldDB" id="A0A558DFW1"/>
<dbReference type="PRINTS" id="PR01900">
    <property type="entry name" value="YIDCPROTEIN"/>
</dbReference>
<dbReference type="InterPro" id="IPR019998">
    <property type="entry name" value="Membr_insert_YidC"/>
</dbReference>
<dbReference type="Proteomes" id="UP000317355">
    <property type="component" value="Unassembled WGS sequence"/>
</dbReference>
<dbReference type="GO" id="GO:0005886">
    <property type="term" value="C:plasma membrane"/>
    <property type="evidence" value="ECO:0007669"/>
    <property type="project" value="UniProtKB-SubCell"/>
</dbReference>
<name>A0A558DFW1_9GAMM</name>
<dbReference type="NCBIfam" id="TIGR03593">
    <property type="entry name" value="yidC_nterm"/>
    <property type="match status" value="1"/>
</dbReference>
<dbReference type="CDD" id="cd19961">
    <property type="entry name" value="EcYidC-like_peri"/>
    <property type="match status" value="1"/>
</dbReference>
<dbReference type="CDD" id="cd20070">
    <property type="entry name" value="5TM_YidC_Alb3"/>
    <property type="match status" value="1"/>
</dbReference>
<keyword evidence="6 13" id="KW-0812">Transmembrane</keyword>
<dbReference type="Pfam" id="PF02096">
    <property type="entry name" value="60KD_IMP"/>
    <property type="match status" value="1"/>
</dbReference>
<evidence type="ECO:0000256" key="2">
    <source>
        <dbReference type="ARBA" id="ARBA00010527"/>
    </source>
</evidence>
<dbReference type="PANTHER" id="PTHR12428:SF65">
    <property type="entry name" value="CYTOCHROME C OXIDASE ASSEMBLY PROTEIN COX18, MITOCHONDRIAL"/>
    <property type="match status" value="1"/>
</dbReference>
<dbReference type="PRINTS" id="PR00701">
    <property type="entry name" value="60KDINNERMP"/>
</dbReference>
<evidence type="ECO:0000313" key="18">
    <source>
        <dbReference type="Proteomes" id="UP000317355"/>
    </source>
</evidence>
<dbReference type="InterPro" id="IPR047196">
    <property type="entry name" value="YidC_ALB_C"/>
</dbReference>
<dbReference type="STRING" id="1543721.AAY24_12920"/>
<feature type="compositionally biased region" description="Low complexity" evidence="14">
    <location>
        <begin position="38"/>
        <end position="55"/>
    </location>
</feature>
<protein>
    <recommendedName>
        <fullName evidence="3 13">Membrane protein insertase YidC</fullName>
    </recommendedName>
    <alternativeName>
        <fullName evidence="12 13">Foldase YidC</fullName>
    </alternativeName>
    <alternativeName>
        <fullName evidence="11 13">Membrane integrase YidC</fullName>
    </alternativeName>
    <alternativeName>
        <fullName evidence="13">Membrane protein YidC</fullName>
    </alternativeName>
</protein>
<evidence type="ECO:0000256" key="1">
    <source>
        <dbReference type="ARBA" id="ARBA00004429"/>
    </source>
</evidence>
<keyword evidence="10 13" id="KW-0143">Chaperone</keyword>
<dbReference type="NCBIfam" id="TIGR03592">
    <property type="entry name" value="yidC_oxa1_cterm"/>
    <property type="match status" value="1"/>
</dbReference>
<dbReference type="InterPro" id="IPR028055">
    <property type="entry name" value="YidC/Oxa/ALB_C"/>
</dbReference>
<dbReference type="GO" id="GO:0032977">
    <property type="term" value="F:membrane insertase activity"/>
    <property type="evidence" value="ECO:0007669"/>
    <property type="project" value="InterPro"/>
</dbReference>
<keyword evidence="7 13" id="KW-0653">Protein transport</keyword>
<dbReference type="Gene3D" id="2.70.98.90">
    <property type="match status" value="1"/>
</dbReference>
<gene>
    <name evidence="13 17" type="primary">yidC</name>
    <name evidence="17" type="ORF">FHK82_01870</name>
</gene>
<evidence type="ECO:0000256" key="12">
    <source>
        <dbReference type="ARBA" id="ARBA00033342"/>
    </source>
</evidence>
<feature type="region of interest" description="Disordered" evidence="14">
    <location>
        <begin position="38"/>
        <end position="62"/>
    </location>
</feature>
<evidence type="ECO:0000256" key="14">
    <source>
        <dbReference type="SAM" id="MobiDB-lite"/>
    </source>
</evidence>
<comment type="caution">
    <text evidence="17">The sequence shown here is derived from an EMBL/GenBank/DDBJ whole genome shotgun (WGS) entry which is preliminary data.</text>
</comment>
<organism evidence="17 18">
    <name type="scientific">Sedimenticola thiotaurini</name>
    <dbReference type="NCBI Taxonomy" id="1543721"/>
    <lineage>
        <taxon>Bacteria</taxon>
        <taxon>Pseudomonadati</taxon>
        <taxon>Pseudomonadota</taxon>
        <taxon>Gammaproteobacteria</taxon>
        <taxon>Chromatiales</taxon>
        <taxon>Sedimenticolaceae</taxon>
        <taxon>Sedimenticola</taxon>
    </lineage>
</organism>
<keyword evidence="9 13" id="KW-0472">Membrane</keyword>
<evidence type="ECO:0000313" key="17">
    <source>
        <dbReference type="EMBL" id="TVT59753.1"/>
    </source>
</evidence>
<feature type="transmembrane region" description="Helical" evidence="13">
    <location>
        <begin position="515"/>
        <end position="539"/>
    </location>
</feature>
<comment type="caution">
    <text evidence="13">Lacks conserved residue(s) required for the propagation of feature annotation.</text>
</comment>
<dbReference type="InterPro" id="IPR001708">
    <property type="entry name" value="YidC/ALB3/OXA1/COX18"/>
</dbReference>
<sequence length="563" mass="62786">MDNLRLILFFSLAFILMMIWQAWEKDYGPKPQIAATTTTQSAASNSTPSSIPTTAVPGTESSSTAVPVISSNSVVPQSASATPLSVPSVSVKTDLYTMEIGTVGGNIRKVFLNKYPASLGDKKNSFQLMKPDIPDLFVAQSGLIGGEGSSAPSHETPYQVSANSFTMADGQDELQVDLFWTSPDGVKVTKRFTYHRGTYLVTVQHMVENGSDKPWVGREYRQLMRTPPESKGATSKLIYTYTGGAIYSEENKYEKIKFDAMEESKLERSVKGGWIAMLQHYFLGAWIPPQDQQGTFYTNTLPGNRYVLGAYTPSVSVASGSGYNFTTGFVASPKLQDELKAISKGLDLSVDYGWLTVIAQPIFWLLKHIQAVVVNWGLSIILLTLLIKLAFFKLSEASYKSMANMRRMTPRIQALKDRFGEDKTRLNAAMMELYKKEKINPLGGCLPILVQIPVFISLYWVLLESVEMRQAPFIFWIEDLATKDPYFVLPLIMGITMFIQQKLNPAPPDPMQAKIMMALPFVFTVFFAFFPSGLVLYWVTNNTLSIAQQWYITRQIENATAKS</sequence>
<reference evidence="17 18" key="1">
    <citation type="submission" date="2019-07" db="EMBL/GenBank/DDBJ databases">
        <title>The pathways for chlorine oxyanion respiration interact through the shared metabolite chlorate.</title>
        <authorList>
            <person name="Barnum T.P."/>
            <person name="Cheng Y."/>
            <person name="Hill K.A."/>
            <person name="Lucas L.N."/>
            <person name="Carlson H.K."/>
            <person name="Coates J.D."/>
        </authorList>
    </citation>
    <scope>NUCLEOTIDE SEQUENCE [LARGE SCALE GENOMIC DNA]</scope>
    <source>
        <strain evidence="17">BK-3</strain>
    </source>
</reference>
<evidence type="ECO:0000256" key="8">
    <source>
        <dbReference type="ARBA" id="ARBA00022989"/>
    </source>
</evidence>
<feature type="domain" description="Membrane insertase YidC N-terminal" evidence="16">
    <location>
        <begin position="89"/>
        <end position="365"/>
    </location>
</feature>
<dbReference type="GO" id="GO:0015031">
    <property type="term" value="P:protein transport"/>
    <property type="evidence" value="ECO:0007669"/>
    <property type="project" value="UniProtKB-KW"/>
</dbReference>
<comment type="subunit">
    <text evidence="13">Interacts with the Sec translocase complex via SecD. Specifically interacts with transmembrane segments of nascent integral membrane proteins during membrane integration.</text>
</comment>
<feature type="transmembrane region" description="Helical" evidence="13">
    <location>
        <begin position="439"/>
        <end position="462"/>
    </location>
</feature>
<dbReference type="InterPro" id="IPR038221">
    <property type="entry name" value="YidC_periplasmic_sf"/>
</dbReference>
<evidence type="ECO:0000256" key="6">
    <source>
        <dbReference type="ARBA" id="ARBA00022692"/>
    </source>
</evidence>
<evidence type="ECO:0000256" key="5">
    <source>
        <dbReference type="ARBA" id="ARBA00022475"/>
    </source>
</evidence>
<comment type="similarity">
    <text evidence="2 13">Belongs to the OXA1/ALB3/YidC family. Type 1 subfamily.</text>
</comment>
<evidence type="ECO:0000259" key="15">
    <source>
        <dbReference type="Pfam" id="PF02096"/>
    </source>
</evidence>
<comment type="subcellular location">
    <subcellularLocation>
        <location evidence="1">Cell inner membrane</location>
        <topology evidence="1">Multi-pass membrane protein</topology>
    </subcellularLocation>
    <subcellularLocation>
        <location evidence="13">Cell membrane</location>
        <topology evidence="13">Multi-pass membrane protein</topology>
    </subcellularLocation>
</comment>
<comment type="function">
    <text evidence="13">Required for the insertion and/or proper folding and/or complex formation of integral membrane proteins into the membrane. Involved in integration of membrane proteins that insert both dependently and independently of the Sec translocase complex, as well as at least some lipoproteins. Aids folding of multispanning membrane proteins.</text>
</comment>
<dbReference type="EMBL" id="VMRY01000003">
    <property type="protein sequence ID" value="TVT59753.1"/>
    <property type="molecule type" value="Genomic_DNA"/>
</dbReference>
<keyword evidence="5 13" id="KW-1003">Cell membrane</keyword>
<evidence type="ECO:0000259" key="16">
    <source>
        <dbReference type="Pfam" id="PF14849"/>
    </source>
</evidence>
<feature type="domain" description="Membrane insertase YidC/Oxa/ALB C-terminal" evidence="15">
    <location>
        <begin position="376"/>
        <end position="554"/>
    </location>
</feature>
<evidence type="ECO:0000256" key="10">
    <source>
        <dbReference type="ARBA" id="ARBA00023186"/>
    </source>
</evidence>
<dbReference type="GO" id="GO:0051205">
    <property type="term" value="P:protein insertion into membrane"/>
    <property type="evidence" value="ECO:0007669"/>
    <property type="project" value="TreeGrafter"/>
</dbReference>
<evidence type="ECO:0000256" key="7">
    <source>
        <dbReference type="ARBA" id="ARBA00022927"/>
    </source>
</evidence>
<proteinExistence type="inferred from homology"/>
<evidence type="ECO:0000256" key="11">
    <source>
        <dbReference type="ARBA" id="ARBA00033245"/>
    </source>
</evidence>